<gene>
    <name evidence="2" type="primary">C3orf38</name>
    <name evidence="4" type="synonym">LOC103359007</name>
</gene>
<dbReference type="STRING" id="144197.ENSSPAP00000011263"/>
<dbReference type="InterPro" id="IPR032710">
    <property type="entry name" value="NTF2-like_dom_sf"/>
</dbReference>
<dbReference type="GeneTree" id="ENSGT00390000000367"/>
<dbReference type="OrthoDB" id="6407068at2759"/>
<feature type="region of interest" description="Disordered" evidence="1">
    <location>
        <begin position="105"/>
        <end position="130"/>
    </location>
</feature>
<feature type="compositionally biased region" description="Basic and acidic residues" evidence="1">
    <location>
        <begin position="105"/>
        <end position="120"/>
    </location>
</feature>
<reference evidence="2" key="1">
    <citation type="submission" date="2023-09" db="UniProtKB">
        <authorList>
            <consortium name="Ensembl"/>
        </authorList>
    </citation>
    <scope>IDENTIFICATION</scope>
</reference>
<dbReference type="SUPFAM" id="SSF54427">
    <property type="entry name" value="NTF2-like"/>
    <property type="match status" value="1"/>
</dbReference>
<keyword evidence="3" id="KW-1185">Reference proteome</keyword>
<dbReference type="Pfam" id="PF15008">
    <property type="entry name" value="DUF4518"/>
    <property type="match status" value="1"/>
</dbReference>
<sequence length="303" mass="33834">MQGLTETERVGFTKILNLMSKSDLLSLSDTVTNKMIVVENISEATETILSFTKDAEELLRRKKVQRELIFKYLAKEGVAMPPNSEKHQLVRRTLQLWSSAKVVVDESHRGDPDGNRRQRPTETASDSTDMKAGVGFDPLVLGQQFCQWFFQLMNSQNPSLGQQPQDWGPQHFWPDVKLRLLSRTGSEQMEDFLGAELVSLRLSALTKEERLLFCPNLEPFGLKALVSPHGLVLVAVAGTIHRDAACLGIFEQIFGLIRSPLDHNSWKIKFVNLKIKGQEALGGAEVAAPALSYNSSELQLLCS</sequence>
<protein>
    <submittedName>
        <fullName evidence="4">Uncharacterized protein C3orf38 homolog</fullName>
    </submittedName>
</protein>
<reference evidence="4" key="2">
    <citation type="submission" date="2025-04" db="UniProtKB">
        <authorList>
            <consortium name="RefSeq"/>
        </authorList>
    </citation>
    <scope>IDENTIFICATION</scope>
</reference>
<organism evidence="2">
    <name type="scientific">Stegastes partitus</name>
    <name type="common">bicolor damselfish</name>
    <dbReference type="NCBI Taxonomy" id="144197"/>
    <lineage>
        <taxon>Eukaryota</taxon>
        <taxon>Metazoa</taxon>
        <taxon>Chordata</taxon>
        <taxon>Craniata</taxon>
        <taxon>Vertebrata</taxon>
        <taxon>Euteleostomi</taxon>
        <taxon>Actinopterygii</taxon>
        <taxon>Neopterygii</taxon>
        <taxon>Teleostei</taxon>
        <taxon>Neoteleostei</taxon>
        <taxon>Acanthomorphata</taxon>
        <taxon>Ovalentaria</taxon>
        <taxon>Pomacentridae</taxon>
        <taxon>Stegastes</taxon>
    </lineage>
</organism>
<evidence type="ECO:0000313" key="4">
    <source>
        <dbReference type="RefSeq" id="XP_008282399.1"/>
    </source>
</evidence>
<dbReference type="PANTHER" id="PTHR21084">
    <property type="entry name" value="DENSE INCISORS"/>
    <property type="match status" value="1"/>
</dbReference>
<dbReference type="InterPro" id="IPR026698">
    <property type="entry name" value="UPF_C3orf38"/>
</dbReference>
<dbReference type="RefSeq" id="XP_008282399.1">
    <property type="nucleotide sequence ID" value="XM_008284177.1"/>
</dbReference>
<dbReference type="AlphaFoldDB" id="A0A3B4ZQW1"/>
<proteinExistence type="predicted"/>
<evidence type="ECO:0000256" key="1">
    <source>
        <dbReference type="SAM" id="MobiDB-lite"/>
    </source>
</evidence>
<evidence type="ECO:0000313" key="3">
    <source>
        <dbReference type="Proteomes" id="UP000694891"/>
    </source>
</evidence>
<dbReference type="Proteomes" id="UP000694891">
    <property type="component" value="Unplaced"/>
</dbReference>
<dbReference type="Ensembl" id="ENSSPAT00000011461.1">
    <property type="protein sequence ID" value="ENSSPAP00000011263.1"/>
    <property type="gene ID" value="ENSSPAG00000008562.1"/>
</dbReference>
<evidence type="ECO:0000313" key="2">
    <source>
        <dbReference type="Ensembl" id="ENSSPAP00000011263.1"/>
    </source>
</evidence>
<dbReference type="PANTHER" id="PTHR21084:SF1">
    <property type="entry name" value="DENSE INCISORS"/>
    <property type="match status" value="1"/>
</dbReference>
<accession>A0A3B4ZQW1</accession>
<name>A0A3B4ZQW1_9TELE</name>